<dbReference type="GO" id="GO:0051402">
    <property type="term" value="P:neuron apoptotic process"/>
    <property type="evidence" value="ECO:0007669"/>
    <property type="project" value="TreeGrafter"/>
</dbReference>
<proteinExistence type="inferred from homology"/>
<keyword evidence="4 7" id="KW-1133">Transmembrane helix</keyword>
<dbReference type="GO" id="GO:0016020">
    <property type="term" value="C:membrane"/>
    <property type="evidence" value="ECO:0007669"/>
    <property type="project" value="UniProtKB-SubCell"/>
</dbReference>
<accession>A0AAW0MQS8</accession>
<comment type="similarity">
    <text evidence="2">Belongs to the UPF0389 family.</text>
</comment>
<dbReference type="AlphaFoldDB" id="A0AAW0MQS8"/>
<dbReference type="EMBL" id="JBBPFD010000022">
    <property type="protein sequence ID" value="KAK7881840.1"/>
    <property type="molecule type" value="Genomic_DNA"/>
</dbReference>
<dbReference type="InterPro" id="IPR009432">
    <property type="entry name" value="DUF1075"/>
</dbReference>
<keyword evidence="3 7" id="KW-0812">Transmembrane</keyword>
<feature type="transmembrane region" description="Helical" evidence="7">
    <location>
        <begin position="102"/>
        <end position="121"/>
    </location>
</feature>
<keyword evidence="9" id="KW-1185">Reference proteome</keyword>
<feature type="region of interest" description="Disordered" evidence="6">
    <location>
        <begin position="34"/>
        <end position="53"/>
    </location>
</feature>
<dbReference type="PANTHER" id="PTHR13674:SF2">
    <property type="entry name" value="PROTEIN FAM162A"/>
    <property type="match status" value="1"/>
</dbReference>
<sequence>MSFIRSTFGIRSFLGSRSRVLSQIGGRNMCNKPQEVKAEPAPAPAPPAADAARGFRVPGHKPSEWDKKMLLWAGRFKSADQIPETISFEMLDAARNNLRVKACYVMIVLTLGACVVMVVMGKKAAGRHESLTSWNLEKKAKWREEMQKEKEAIVEKTQ</sequence>
<evidence type="ECO:0000256" key="6">
    <source>
        <dbReference type="SAM" id="MobiDB-lite"/>
    </source>
</evidence>
<dbReference type="Pfam" id="PF06388">
    <property type="entry name" value="DUF1075"/>
    <property type="match status" value="1"/>
</dbReference>
<evidence type="ECO:0000256" key="4">
    <source>
        <dbReference type="ARBA" id="ARBA00022989"/>
    </source>
</evidence>
<evidence type="ECO:0000313" key="8">
    <source>
        <dbReference type="EMBL" id="KAK7881840.1"/>
    </source>
</evidence>
<comment type="caution">
    <text evidence="8">The sequence shown here is derived from an EMBL/GenBank/DDBJ whole genome shotgun (WGS) entry which is preliminary data.</text>
</comment>
<gene>
    <name evidence="8" type="ORF">WMY93_030249</name>
</gene>
<evidence type="ECO:0000256" key="7">
    <source>
        <dbReference type="SAM" id="Phobius"/>
    </source>
</evidence>
<evidence type="ECO:0008006" key="10">
    <source>
        <dbReference type="Google" id="ProtNLM"/>
    </source>
</evidence>
<keyword evidence="5 7" id="KW-0472">Membrane</keyword>
<evidence type="ECO:0000313" key="9">
    <source>
        <dbReference type="Proteomes" id="UP001460270"/>
    </source>
</evidence>
<evidence type="ECO:0000256" key="1">
    <source>
        <dbReference type="ARBA" id="ARBA00004167"/>
    </source>
</evidence>
<protein>
    <recommendedName>
        <fullName evidence="10">Protein FAM162B</fullName>
    </recommendedName>
</protein>
<dbReference type="GO" id="GO:0005739">
    <property type="term" value="C:mitochondrion"/>
    <property type="evidence" value="ECO:0007669"/>
    <property type="project" value="TreeGrafter"/>
</dbReference>
<comment type="subcellular location">
    <subcellularLocation>
        <location evidence="1">Membrane</location>
        <topology evidence="1">Single-pass membrane protein</topology>
    </subcellularLocation>
</comment>
<reference evidence="9" key="1">
    <citation type="submission" date="2024-04" db="EMBL/GenBank/DDBJ databases">
        <title>Salinicola lusitanus LLJ914,a marine bacterium isolated from the Okinawa Trough.</title>
        <authorList>
            <person name="Li J."/>
        </authorList>
    </citation>
    <scope>NUCLEOTIDE SEQUENCE [LARGE SCALE GENOMIC DNA]</scope>
</reference>
<evidence type="ECO:0000256" key="2">
    <source>
        <dbReference type="ARBA" id="ARBA00007363"/>
    </source>
</evidence>
<evidence type="ECO:0000256" key="3">
    <source>
        <dbReference type="ARBA" id="ARBA00022692"/>
    </source>
</evidence>
<name>A0AAW0MQS8_9GOBI</name>
<organism evidence="8 9">
    <name type="scientific">Mugilogobius chulae</name>
    <name type="common">yellowstripe goby</name>
    <dbReference type="NCBI Taxonomy" id="88201"/>
    <lineage>
        <taxon>Eukaryota</taxon>
        <taxon>Metazoa</taxon>
        <taxon>Chordata</taxon>
        <taxon>Craniata</taxon>
        <taxon>Vertebrata</taxon>
        <taxon>Euteleostomi</taxon>
        <taxon>Actinopterygii</taxon>
        <taxon>Neopterygii</taxon>
        <taxon>Teleostei</taxon>
        <taxon>Neoteleostei</taxon>
        <taxon>Acanthomorphata</taxon>
        <taxon>Gobiaria</taxon>
        <taxon>Gobiiformes</taxon>
        <taxon>Gobioidei</taxon>
        <taxon>Gobiidae</taxon>
        <taxon>Gobionellinae</taxon>
        <taxon>Mugilogobius</taxon>
    </lineage>
</organism>
<dbReference type="PANTHER" id="PTHR13674">
    <property type="entry name" value="GROWTH AND TRANSFORMATION-DEPENDENT PROTEIN"/>
    <property type="match status" value="1"/>
</dbReference>
<dbReference type="Proteomes" id="UP001460270">
    <property type="component" value="Unassembled WGS sequence"/>
</dbReference>
<evidence type="ECO:0000256" key="5">
    <source>
        <dbReference type="ARBA" id="ARBA00023136"/>
    </source>
</evidence>
<dbReference type="GO" id="GO:0071456">
    <property type="term" value="P:cellular response to hypoxia"/>
    <property type="evidence" value="ECO:0007669"/>
    <property type="project" value="TreeGrafter"/>
</dbReference>
<dbReference type="GO" id="GO:0090200">
    <property type="term" value="P:positive regulation of release of cytochrome c from mitochondria"/>
    <property type="evidence" value="ECO:0007669"/>
    <property type="project" value="TreeGrafter"/>
</dbReference>